<name>A0A7R8WDT7_9CRUS</name>
<feature type="region of interest" description="Disordered" evidence="1">
    <location>
        <begin position="1"/>
        <end position="40"/>
    </location>
</feature>
<dbReference type="Pfam" id="PF25040">
    <property type="entry name" value="BLTP1_C"/>
    <property type="match status" value="1"/>
</dbReference>
<dbReference type="GO" id="GO:0098793">
    <property type="term" value="C:presynapse"/>
    <property type="evidence" value="ECO:0007669"/>
    <property type="project" value="GOC"/>
</dbReference>
<sequence>MNMHKKNCNKVFSDRRGGEAPAAATTPASHALTERRKSKVPVPDPVEMLQKDFREFICKTWQLEPTVRAAQLEPDSGLDGVLLFWPESDSGLELIAWGGKQIEPYGVDYILNKLGFSRARITIPKWIQRGFMDPMDKAVSVVVYKLLVALKDEKHDGASITGTTTTSSNFSSPLAHAHHHPSSSS</sequence>
<proteinExistence type="predicted"/>
<gene>
    <name evidence="3" type="ORF">CTOB1V02_LOCUS4961</name>
</gene>
<dbReference type="EMBL" id="OB661012">
    <property type="protein sequence ID" value="CAD7227050.1"/>
    <property type="molecule type" value="Genomic_DNA"/>
</dbReference>
<feature type="compositionally biased region" description="Low complexity" evidence="1">
    <location>
        <begin position="159"/>
        <end position="175"/>
    </location>
</feature>
<protein>
    <recommendedName>
        <fullName evidence="2">Bridge-like lipid transfer protein family member 1 C-terminal domain-containing protein</fullName>
    </recommendedName>
</protein>
<evidence type="ECO:0000313" key="3">
    <source>
        <dbReference type="EMBL" id="CAD7227050.1"/>
    </source>
</evidence>
<feature type="domain" description="Bridge-like lipid transfer protein family member 1 C-terminal" evidence="2">
    <location>
        <begin position="90"/>
        <end position="155"/>
    </location>
</feature>
<dbReference type="OrthoDB" id="10051416at2759"/>
<dbReference type="InterPro" id="IPR033616">
    <property type="entry name" value="BLTP1"/>
</dbReference>
<dbReference type="InterPro" id="IPR056742">
    <property type="entry name" value="BLTP1_C"/>
</dbReference>
<evidence type="ECO:0000256" key="1">
    <source>
        <dbReference type="SAM" id="MobiDB-lite"/>
    </source>
</evidence>
<dbReference type="GO" id="GO:0048488">
    <property type="term" value="P:synaptic vesicle endocytosis"/>
    <property type="evidence" value="ECO:0007669"/>
    <property type="project" value="TreeGrafter"/>
</dbReference>
<organism evidence="3">
    <name type="scientific">Cyprideis torosa</name>
    <dbReference type="NCBI Taxonomy" id="163714"/>
    <lineage>
        <taxon>Eukaryota</taxon>
        <taxon>Metazoa</taxon>
        <taxon>Ecdysozoa</taxon>
        <taxon>Arthropoda</taxon>
        <taxon>Crustacea</taxon>
        <taxon>Oligostraca</taxon>
        <taxon>Ostracoda</taxon>
        <taxon>Podocopa</taxon>
        <taxon>Podocopida</taxon>
        <taxon>Cytherocopina</taxon>
        <taxon>Cytheroidea</taxon>
        <taxon>Cytherideidae</taxon>
        <taxon>Cyprideis</taxon>
    </lineage>
</organism>
<dbReference type="AlphaFoldDB" id="A0A7R8WDT7"/>
<feature type="compositionally biased region" description="Basic residues" evidence="1">
    <location>
        <begin position="176"/>
        <end position="185"/>
    </location>
</feature>
<dbReference type="PANTHER" id="PTHR31640">
    <property type="entry name" value="TRANSMEMBRANE PROTEIN KIAA1109"/>
    <property type="match status" value="1"/>
</dbReference>
<evidence type="ECO:0000259" key="2">
    <source>
        <dbReference type="Pfam" id="PF25040"/>
    </source>
</evidence>
<reference evidence="3" key="1">
    <citation type="submission" date="2020-11" db="EMBL/GenBank/DDBJ databases">
        <authorList>
            <person name="Tran Van P."/>
        </authorList>
    </citation>
    <scope>NUCLEOTIDE SEQUENCE</scope>
</reference>
<feature type="region of interest" description="Disordered" evidence="1">
    <location>
        <begin position="158"/>
        <end position="185"/>
    </location>
</feature>
<dbReference type="PANTHER" id="PTHR31640:SF1">
    <property type="entry name" value="BRIDGE-LIKE LIPID TRANSFER PROTEIN FAMILY MEMBER 1"/>
    <property type="match status" value="1"/>
</dbReference>
<accession>A0A7R8WDT7</accession>